<dbReference type="Proteomes" id="UP000265663">
    <property type="component" value="Unassembled WGS sequence"/>
</dbReference>
<reference evidence="1 2" key="1">
    <citation type="journal article" date="2014" name="PLoS ONE">
        <title>De novo Genome Assembly of the Fungal Plant Pathogen Pyrenophora semeniperda.</title>
        <authorList>
            <person name="Soliai M.M."/>
            <person name="Meyer S.E."/>
            <person name="Udall J.A."/>
            <person name="Elzinga D.E."/>
            <person name="Hermansen R.A."/>
            <person name="Bodily P.M."/>
            <person name="Hart A.A."/>
            <person name="Coleman C.E."/>
        </authorList>
    </citation>
    <scope>NUCLEOTIDE SEQUENCE [LARGE SCALE GENOMIC DNA]</scope>
    <source>
        <strain evidence="1 2">CCB06</strain>
        <tissue evidence="1">Mycelium</tissue>
    </source>
</reference>
<evidence type="ECO:0000313" key="1">
    <source>
        <dbReference type="EMBL" id="RMZ71425.1"/>
    </source>
</evidence>
<dbReference type="EMBL" id="KE747827">
    <property type="protein sequence ID" value="RMZ71425.1"/>
    <property type="molecule type" value="Genomic_DNA"/>
</dbReference>
<name>A0A3M7MA80_9PLEO</name>
<gene>
    <name evidence="1" type="ORF">GMOD_00006515</name>
</gene>
<accession>A0A3M7MA80</accession>
<sequence>MCLLCVKYYNLNLNAASSLAQP</sequence>
<organism evidence="1 2">
    <name type="scientific">Pyrenophora seminiperda CCB06</name>
    <dbReference type="NCBI Taxonomy" id="1302712"/>
    <lineage>
        <taxon>Eukaryota</taxon>
        <taxon>Fungi</taxon>
        <taxon>Dikarya</taxon>
        <taxon>Ascomycota</taxon>
        <taxon>Pezizomycotina</taxon>
        <taxon>Dothideomycetes</taxon>
        <taxon>Pleosporomycetidae</taxon>
        <taxon>Pleosporales</taxon>
        <taxon>Pleosporineae</taxon>
        <taxon>Pleosporaceae</taxon>
        <taxon>Pyrenophora</taxon>
    </lineage>
</organism>
<evidence type="ECO:0000313" key="2">
    <source>
        <dbReference type="Proteomes" id="UP000265663"/>
    </source>
</evidence>
<dbReference type="AlphaFoldDB" id="A0A3M7MA80"/>
<protein>
    <submittedName>
        <fullName evidence="1">Uncharacterized protein</fullName>
    </submittedName>
</protein>
<proteinExistence type="predicted"/>
<keyword evidence="2" id="KW-1185">Reference proteome</keyword>